<evidence type="ECO:0000259" key="3">
    <source>
        <dbReference type="PROSITE" id="PS50020"/>
    </source>
</evidence>
<dbReference type="InterPro" id="IPR008936">
    <property type="entry name" value="Rho_GTPase_activation_prot"/>
</dbReference>
<organism evidence="5">
    <name type="scientific">Spongospora subterranea</name>
    <dbReference type="NCBI Taxonomy" id="70186"/>
    <lineage>
        <taxon>Eukaryota</taxon>
        <taxon>Sar</taxon>
        <taxon>Rhizaria</taxon>
        <taxon>Endomyxa</taxon>
        <taxon>Phytomyxea</taxon>
        <taxon>Plasmodiophorida</taxon>
        <taxon>Plasmodiophoridae</taxon>
        <taxon>Spongospora</taxon>
    </lineage>
</organism>
<dbReference type="PROSITE" id="PS01159">
    <property type="entry name" value="WW_DOMAIN_1"/>
    <property type="match status" value="1"/>
</dbReference>
<evidence type="ECO:0000256" key="2">
    <source>
        <dbReference type="SAM" id="MobiDB-lite"/>
    </source>
</evidence>
<dbReference type="InterPro" id="IPR001202">
    <property type="entry name" value="WW_dom"/>
</dbReference>
<dbReference type="Pfam" id="PF00397">
    <property type="entry name" value="WW"/>
    <property type="match status" value="2"/>
</dbReference>
<protein>
    <submittedName>
        <fullName evidence="5">Uncharacterized protein</fullName>
    </submittedName>
</protein>
<dbReference type="PROSITE" id="PS50020">
    <property type="entry name" value="WW_DOMAIN_2"/>
    <property type="match status" value="2"/>
</dbReference>
<reference evidence="5" key="1">
    <citation type="submission" date="2015-04" db="EMBL/GenBank/DDBJ databases">
        <title>The genome sequence of the plant pathogenic Rhizarian Plasmodiophora brassicae reveals insights in its biotrophic life cycle and the origin of chitin synthesis.</title>
        <authorList>
            <person name="Schwelm A."/>
            <person name="Fogelqvist J."/>
            <person name="Knaust A."/>
            <person name="Julke S."/>
            <person name="Lilja T."/>
            <person name="Dhandapani V."/>
            <person name="Bonilla-Rosso G."/>
            <person name="Karlsson M."/>
            <person name="Shevchenko A."/>
            <person name="Choi S.R."/>
            <person name="Kim H.G."/>
            <person name="Park J.Y."/>
            <person name="Lim Y.P."/>
            <person name="Ludwig-Muller J."/>
            <person name="Dixelius C."/>
        </authorList>
    </citation>
    <scope>NUCLEOTIDE SEQUENCE</scope>
    <source>
        <tissue evidence="5">Potato root galls</tissue>
    </source>
</reference>
<dbReference type="InterPro" id="IPR050729">
    <property type="entry name" value="Rho-GAP"/>
</dbReference>
<dbReference type="InterPro" id="IPR000198">
    <property type="entry name" value="RhoGAP_dom"/>
</dbReference>
<feature type="region of interest" description="Disordered" evidence="2">
    <location>
        <begin position="479"/>
        <end position="507"/>
    </location>
</feature>
<dbReference type="SMART" id="SM00456">
    <property type="entry name" value="WW"/>
    <property type="match status" value="2"/>
</dbReference>
<proteinExistence type="predicted"/>
<dbReference type="Gene3D" id="2.60.120.380">
    <property type="match status" value="3"/>
</dbReference>
<dbReference type="GO" id="GO:0005096">
    <property type="term" value="F:GTPase activator activity"/>
    <property type="evidence" value="ECO:0007669"/>
    <property type="project" value="UniProtKB-KW"/>
</dbReference>
<accession>A0A0H5R7F3</accession>
<dbReference type="PANTHER" id="PTHR23176">
    <property type="entry name" value="RHO/RAC/CDC GTPASE-ACTIVATING PROTEIN"/>
    <property type="match status" value="1"/>
</dbReference>
<dbReference type="CDD" id="cd00159">
    <property type="entry name" value="RhoGAP"/>
    <property type="match status" value="1"/>
</dbReference>
<dbReference type="SUPFAM" id="SSF49758">
    <property type="entry name" value="Calpain large subunit, middle domain (domain III)"/>
    <property type="match status" value="3"/>
</dbReference>
<evidence type="ECO:0000256" key="1">
    <source>
        <dbReference type="ARBA" id="ARBA00022468"/>
    </source>
</evidence>
<dbReference type="SUPFAM" id="SSF51045">
    <property type="entry name" value="WW domain"/>
    <property type="match status" value="2"/>
</dbReference>
<dbReference type="SMART" id="SM00324">
    <property type="entry name" value="RhoGAP"/>
    <property type="match status" value="1"/>
</dbReference>
<dbReference type="InterPro" id="IPR036213">
    <property type="entry name" value="Calpain_III_sf"/>
</dbReference>
<dbReference type="Gene3D" id="1.10.555.10">
    <property type="entry name" value="Rho GTPase activation protein"/>
    <property type="match status" value="1"/>
</dbReference>
<dbReference type="PROSITE" id="PS50238">
    <property type="entry name" value="RHOGAP"/>
    <property type="match status" value="1"/>
</dbReference>
<dbReference type="EMBL" id="HACM01009638">
    <property type="protein sequence ID" value="CRZ10080.1"/>
    <property type="molecule type" value="Transcribed_RNA"/>
</dbReference>
<evidence type="ECO:0000313" key="5">
    <source>
        <dbReference type="EMBL" id="CRZ10080.1"/>
    </source>
</evidence>
<feature type="domain" description="WW" evidence="3">
    <location>
        <begin position="449"/>
        <end position="483"/>
    </location>
</feature>
<dbReference type="GO" id="GO:0007165">
    <property type="term" value="P:signal transduction"/>
    <property type="evidence" value="ECO:0007669"/>
    <property type="project" value="InterPro"/>
</dbReference>
<dbReference type="SUPFAM" id="SSF48350">
    <property type="entry name" value="GTPase activation domain, GAP"/>
    <property type="match status" value="1"/>
</dbReference>
<name>A0A0H5R7F3_9EUKA</name>
<dbReference type="SMART" id="SM00720">
    <property type="entry name" value="calpain_III"/>
    <property type="match status" value="2"/>
</dbReference>
<evidence type="ECO:0000259" key="4">
    <source>
        <dbReference type="PROSITE" id="PS50238"/>
    </source>
</evidence>
<dbReference type="GO" id="GO:0005737">
    <property type="term" value="C:cytoplasm"/>
    <property type="evidence" value="ECO:0007669"/>
    <property type="project" value="TreeGrafter"/>
</dbReference>
<dbReference type="PANTHER" id="PTHR23176:SF129">
    <property type="entry name" value="RHO GTPASE ACTIVATING PROTEIN AT 16F, ISOFORM E-RELATED"/>
    <property type="match status" value="1"/>
</dbReference>
<dbReference type="CDD" id="cd00201">
    <property type="entry name" value="WW"/>
    <property type="match status" value="2"/>
</dbReference>
<keyword evidence="1" id="KW-0343">GTPase activation</keyword>
<dbReference type="Gene3D" id="2.20.70.10">
    <property type="match status" value="2"/>
</dbReference>
<dbReference type="Pfam" id="PF00620">
    <property type="entry name" value="RhoGAP"/>
    <property type="match status" value="1"/>
</dbReference>
<feature type="compositionally biased region" description="Polar residues" evidence="2">
    <location>
        <begin position="479"/>
        <end position="506"/>
    </location>
</feature>
<feature type="domain" description="WW" evidence="3">
    <location>
        <begin position="514"/>
        <end position="548"/>
    </location>
</feature>
<sequence>MSNEWRQNDPEMAKCMLNFLLDELQPQLWTKKKDAIATFTSYYFRSFPAYDDDHIRTMYMGDSTRRGLLQACGQISWKSFRIKTSSIRSLDLLVDLLDDIKNRESSSFTRVFLSLDDAAFKAMKLDKLVNLKETKAKATVILNLLQSNGRQIPVSDADDPADALEAPSPSLALGLAAPRQLQGHRDSVMVATPKSAAYIPAPLANRSQFTALMTKLGNLLSRRPNISTLVEKGIVQTPQAFGRPLVEVISRSNIDGVPSFLVRCCDYLRENAFDKVGVFRVSGEQAEVFRLKHMIDYSTELTLDNNISPHSVAGVVKLWIRELPEPLLTFKLYDAMVKSTRSEKWADLDSLEASLPKPNLTIFRYLCMFLAEVSQKSDVNKMTPSNLAIVFAPNLIRPVVETFEAIARDTPVTIATIRYFVDKACQAVNESVGKAASVSESTSLEASSAPLPENWTVYLDETTGAPFFYNTVTNESCWDRPSGQNSPSIDNSTPSKHSPSTNNESSIVPVPVLDSLPLGWEEFQDDKTGVPYYYNKNTDECSWVHPKAAAAGESARDPFESVHFDNLEFAHFVAGKWDSNSAGGCYPEVTWFKNPQWRINMVANCPATLRINCACTSSMPMGVHIINVSATGTTDLSRVLSVAEDQILSIGPFQEKKDALQIGMSEIKINGPISVMIIPATNVPGVVDEFRFSVSCTSPISISEIMDTNVWHKTTAVSQWESNTAGGCYPNFSTWRNNNQFTMLLANPTVPFHALIHLERLKKEPDCGAIGIYVLHNNGPAKEKLGVSDGEVLARSEFVTASDIVVELALPANTCSAVNDPIFRNIMVVPCTYEPEVFDKFTLTVFSDQPIKLLPVTERWFSTPAIASGWTPQNSGGCRNYETWQSNPSFALTSSEGTGPESFPAMCIISQPNPEKILPIGFYVTDVHGKTRCKGTFSLAPEVFGQMVFKPEEAPYTLIACTFNPGLTGDFKAQIFSERRCLFQETSQVPIANR</sequence>
<dbReference type="AlphaFoldDB" id="A0A0H5R7F3"/>
<dbReference type="InterPro" id="IPR036020">
    <property type="entry name" value="WW_dom_sf"/>
</dbReference>
<feature type="domain" description="Rho-GAP" evidence="4">
    <location>
        <begin position="243"/>
        <end position="428"/>
    </location>
</feature>
<dbReference type="InterPro" id="IPR022683">
    <property type="entry name" value="Calpain_III"/>
</dbReference>